<protein>
    <submittedName>
        <fullName evidence="1">Uncharacterized protein</fullName>
    </submittedName>
</protein>
<sequence length="86" mass="10263">MERVLPLDQLIFDSEDFRSNSWRESVFILEFERNVFVRGSSMEFGWHPNEEPSFVFSAFRAQKGCLNPFFRRTVRCTRIADRRAVP</sequence>
<keyword evidence="2" id="KW-1185">Reference proteome</keyword>
<dbReference type="EMBL" id="BGPR01000118">
    <property type="protein sequence ID" value="GBL96210.1"/>
    <property type="molecule type" value="Genomic_DNA"/>
</dbReference>
<organism evidence="1 2">
    <name type="scientific">Araneus ventricosus</name>
    <name type="common">Orbweaver spider</name>
    <name type="synonym">Epeira ventricosa</name>
    <dbReference type="NCBI Taxonomy" id="182803"/>
    <lineage>
        <taxon>Eukaryota</taxon>
        <taxon>Metazoa</taxon>
        <taxon>Ecdysozoa</taxon>
        <taxon>Arthropoda</taxon>
        <taxon>Chelicerata</taxon>
        <taxon>Arachnida</taxon>
        <taxon>Araneae</taxon>
        <taxon>Araneomorphae</taxon>
        <taxon>Entelegynae</taxon>
        <taxon>Araneoidea</taxon>
        <taxon>Araneidae</taxon>
        <taxon>Araneus</taxon>
    </lineage>
</organism>
<accession>A0A4Y2BVJ2</accession>
<dbReference type="AlphaFoldDB" id="A0A4Y2BVJ2"/>
<reference evidence="1 2" key="1">
    <citation type="journal article" date="2019" name="Sci. Rep.">
        <title>Orb-weaving spider Araneus ventricosus genome elucidates the spidroin gene catalogue.</title>
        <authorList>
            <person name="Kono N."/>
            <person name="Nakamura H."/>
            <person name="Ohtoshi R."/>
            <person name="Moran D.A.P."/>
            <person name="Shinohara A."/>
            <person name="Yoshida Y."/>
            <person name="Fujiwara M."/>
            <person name="Mori M."/>
            <person name="Tomita M."/>
            <person name="Arakawa K."/>
        </authorList>
    </citation>
    <scope>NUCLEOTIDE SEQUENCE [LARGE SCALE GENOMIC DNA]</scope>
</reference>
<gene>
    <name evidence="1" type="ORF">AVEN_118753_1</name>
</gene>
<proteinExistence type="predicted"/>
<comment type="caution">
    <text evidence="1">The sequence shown here is derived from an EMBL/GenBank/DDBJ whole genome shotgun (WGS) entry which is preliminary data.</text>
</comment>
<dbReference type="Proteomes" id="UP000499080">
    <property type="component" value="Unassembled WGS sequence"/>
</dbReference>
<evidence type="ECO:0000313" key="2">
    <source>
        <dbReference type="Proteomes" id="UP000499080"/>
    </source>
</evidence>
<evidence type="ECO:0000313" key="1">
    <source>
        <dbReference type="EMBL" id="GBL96210.1"/>
    </source>
</evidence>
<name>A0A4Y2BVJ2_ARAVE</name>